<dbReference type="GO" id="GO:0004553">
    <property type="term" value="F:hydrolase activity, hydrolyzing O-glycosyl compounds"/>
    <property type="evidence" value="ECO:0007669"/>
    <property type="project" value="UniProtKB-ARBA"/>
</dbReference>
<dbReference type="Pfam" id="PF08522">
    <property type="entry name" value="BT_3987-like_N"/>
    <property type="match status" value="1"/>
</dbReference>
<dbReference type="InterPro" id="IPR013728">
    <property type="entry name" value="BT_3987-like_N"/>
</dbReference>
<dbReference type="RefSeq" id="WP_128092031.1">
    <property type="nucleotide sequence ID" value="NZ_UARG01000017.1"/>
</dbReference>
<dbReference type="EMBL" id="UARG01000017">
    <property type="protein sequence ID" value="SQA79165.1"/>
    <property type="molecule type" value="Genomic_DNA"/>
</dbReference>
<dbReference type="AlphaFoldDB" id="A0A2X2RXL8"/>
<gene>
    <name evidence="2" type="ORF">NCTC11546_02429</name>
</gene>
<dbReference type="PROSITE" id="PS51257">
    <property type="entry name" value="PROKAR_LIPOPROTEIN"/>
    <property type="match status" value="1"/>
</dbReference>
<dbReference type="SUPFAM" id="SSF49899">
    <property type="entry name" value="Concanavalin A-like lectins/glucanases"/>
    <property type="match status" value="1"/>
</dbReference>
<dbReference type="Gene3D" id="2.60.40.1740">
    <property type="entry name" value="hypothetical protein (bacova_03559)"/>
    <property type="match status" value="1"/>
</dbReference>
<feature type="domain" description="BT-3987-like N-terminal" evidence="1">
    <location>
        <begin position="34"/>
        <end position="143"/>
    </location>
</feature>
<sequence>MKKIFLILGLLSVIACQDETTDKTPQAPNVYQGVFLDGNNVVEVYVQEYQDNKIQNLKVKLIRAAGKIVSAQLITGDAQTLTDYNAQYGTDYKLLPTDKYSIDENAIFNTYETETPIDITISELTFPNNEVYALPIQIRGRNNIEAIAGQDRLLLVVHKETRTKVLSMATTKATTGEVLSNNELPQWTFEATINCSNLIGSNPIVGVTSNTHQVEIGFTNNQLDVKASGISILIPAEVFKAQTNKWYPIAVTCDGNTLRVYVEGKEVGSKTANTNSRIYVKDLWFAGANMLLREVRLWKRALTQKEIQLQLWSTLKPTNDLLLYYPLNGKKYNKTSNTITDDETKLWDWSPTDTSMELPSGATFNNGTGYGIVFPPR</sequence>
<dbReference type="Proteomes" id="UP000249891">
    <property type="component" value="Unassembled WGS sequence"/>
</dbReference>
<evidence type="ECO:0000313" key="2">
    <source>
        <dbReference type="EMBL" id="SQA79165.1"/>
    </source>
</evidence>
<dbReference type="Pfam" id="PF13385">
    <property type="entry name" value="Laminin_G_3"/>
    <property type="match status" value="1"/>
</dbReference>
<accession>A0A2X2RXL8</accession>
<reference evidence="2 3" key="1">
    <citation type="submission" date="2018-06" db="EMBL/GenBank/DDBJ databases">
        <authorList>
            <consortium name="Pathogen Informatics"/>
            <person name="Doyle S."/>
        </authorList>
    </citation>
    <scope>NUCLEOTIDE SEQUENCE [LARGE SCALE GENOMIC DNA]</scope>
    <source>
        <strain evidence="2 3">NCTC11546</strain>
    </source>
</reference>
<name>A0A2X2RXL8_CAPOC</name>
<organism evidence="2 3">
    <name type="scientific">Capnocytophaga ochracea</name>
    <dbReference type="NCBI Taxonomy" id="1018"/>
    <lineage>
        <taxon>Bacteria</taxon>
        <taxon>Pseudomonadati</taxon>
        <taxon>Bacteroidota</taxon>
        <taxon>Flavobacteriia</taxon>
        <taxon>Flavobacteriales</taxon>
        <taxon>Flavobacteriaceae</taxon>
        <taxon>Capnocytophaga</taxon>
    </lineage>
</organism>
<protein>
    <submittedName>
        <fullName evidence="2">Domain of uncharacterized function (DUF1735)</fullName>
    </submittedName>
</protein>
<proteinExistence type="predicted"/>
<dbReference type="Gene3D" id="2.60.120.200">
    <property type="match status" value="1"/>
</dbReference>
<dbReference type="InterPro" id="IPR013320">
    <property type="entry name" value="ConA-like_dom_sf"/>
</dbReference>
<evidence type="ECO:0000259" key="1">
    <source>
        <dbReference type="Pfam" id="PF08522"/>
    </source>
</evidence>
<dbReference type="GO" id="GO:0005975">
    <property type="term" value="P:carbohydrate metabolic process"/>
    <property type="evidence" value="ECO:0007669"/>
    <property type="project" value="UniProtKB-ARBA"/>
</dbReference>
<evidence type="ECO:0000313" key="3">
    <source>
        <dbReference type="Proteomes" id="UP000249891"/>
    </source>
</evidence>